<accession>M6R545</accession>
<organism evidence="4 5">
    <name type="scientific">Leptospira interrogans serovar Icterohaemorrhagiae str. Verdun HP</name>
    <dbReference type="NCBI Taxonomy" id="1049910"/>
    <lineage>
        <taxon>Bacteria</taxon>
        <taxon>Pseudomonadati</taxon>
        <taxon>Spirochaetota</taxon>
        <taxon>Spirochaetia</taxon>
        <taxon>Leptospirales</taxon>
        <taxon>Leptospiraceae</taxon>
        <taxon>Leptospira</taxon>
    </lineage>
</organism>
<protein>
    <submittedName>
        <fullName evidence="4">Transcriptional regulator, TetR family</fullName>
    </submittedName>
</protein>
<feature type="domain" description="HTH tetR-type" evidence="3">
    <location>
        <begin position="19"/>
        <end position="79"/>
    </location>
</feature>
<dbReference type="SUPFAM" id="SSF46689">
    <property type="entry name" value="Homeodomain-like"/>
    <property type="match status" value="1"/>
</dbReference>
<name>M6R545_LEPIR</name>
<keyword evidence="1 2" id="KW-0238">DNA-binding</keyword>
<dbReference type="Gene3D" id="1.10.357.10">
    <property type="entry name" value="Tetracycline Repressor, domain 2"/>
    <property type="match status" value="1"/>
</dbReference>
<dbReference type="InterPro" id="IPR050109">
    <property type="entry name" value="HTH-type_TetR-like_transc_reg"/>
</dbReference>
<evidence type="ECO:0000313" key="4">
    <source>
        <dbReference type="EMBL" id="EMO02680.1"/>
    </source>
</evidence>
<evidence type="ECO:0000256" key="2">
    <source>
        <dbReference type="PROSITE-ProRule" id="PRU00335"/>
    </source>
</evidence>
<dbReference type="InterPro" id="IPR023772">
    <property type="entry name" value="DNA-bd_HTH_TetR-type_CS"/>
</dbReference>
<feature type="DNA-binding region" description="H-T-H motif" evidence="2">
    <location>
        <begin position="42"/>
        <end position="61"/>
    </location>
</feature>
<dbReference type="PROSITE" id="PS50977">
    <property type="entry name" value="HTH_TETR_2"/>
    <property type="match status" value="1"/>
</dbReference>
<comment type="caution">
    <text evidence="4">The sequence shown here is derived from an EMBL/GenBank/DDBJ whole genome shotgun (WGS) entry which is preliminary data.</text>
</comment>
<dbReference type="EMBL" id="AHNZ02001005">
    <property type="protein sequence ID" value="EMO02680.1"/>
    <property type="molecule type" value="Genomic_DNA"/>
</dbReference>
<dbReference type="AlphaFoldDB" id="M6R545"/>
<gene>
    <name evidence="4" type="ORF">LEP1GSC116_3863</name>
</gene>
<evidence type="ECO:0000256" key="1">
    <source>
        <dbReference type="ARBA" id="ARBA00023125"/>
    </source>
</evidence>
<evidence type="ECO:0000313" key="5">
    <source>
        <dbReference type="Proteomes" id="UP000012092"/>
    </source>
</evidence>
<evidence type="ECO:0000259" key="3">
    <source>
        <dbReference type="PROSITE" id="PS50977"/>
    </source>
</evidence>
<dbReference type="GO" id="GO:0003677">
    <property type="term" value="F:DNA binding"/>
    <property type="evidence" value="ECO:0007669"/>
    <property type="project" value="UniProtKB-UniRule"/>
</dbReference>
<dbReference type="Pfam" id="PF00440">
    <property type="entry name" value="TetR_N"/>
    <property type="match status" value="1"/>
</dbReference>
<proteinExistence type="predicted"/>
<dbReference type="PANTHER" id="PTHR30055:SF222">
    <property type="entry name" value="REGULATORY PROTEIN"/>
    <property type="match status" value="1"/>
</dbReference>
<dbReference type="PROSITE" id="PS01081">
    <property type="entry name" value="HTH_TETR_1"/>
    <property type="match status" value="1"/>
</dbReference>
<dbReference type="PRINTS" id="PR00455">
    <property type="entry name" value="HTHTETR"/>
</dbReference>
<dbReference type="InterPro" id="IPR001647">
    <property type="entry name" value="HTH_TetR"/>
</dbReference>
<reference evidence="4 5" key="1">
    <citation type="submission" date="2013-01" db="EMBL/GenBank/DDBJ databases">
        <authorList>
            <person name="Harkins D.M."/>
            <person name="Durkin A.S."/>
            <person name="Brinkac L.M."/>
            <person name="Haft D.H."/>
            <person name="Selengut J.D."/>
            <person name="Sanka R."/>
            <person name="DePew J."/>
            <person name="Purushe J."/>
            <person name="Picardeau M."/>
            <person name="Werts C."/>
            <person name="Goarant C."/>
            <person name="Vinetz J.M."/>
            <person name="Sutton G.G."/>
            <person name="Nierman W.C."/>
            <person name="Fouts D.E."/>
        </authorList>
    </citation>
    <scope>NUCLEOTIDE SEQUENCE [LARGE SCALE GENOMIC DNA]</scope>
    <source>
        <strain evidence="4 5">Verdun HP</strain>
    </source>
</reference>
<dbReference type="InterPro" id="IPR009057">
    <property type="entry name" value="Homeodomain-like_sf"/>
</dbReference>
<dbReference type="Proteomes" id="UP000012092">
    <property type="component" value="Unassembled WGS sequence"/>
</dbReference>
<sequence>MDSPNQEMHESIELDSKWPEGQKKIFLAAIEIFAQKGFSAATTIEISKKAGVAEGLIFKHFKSKKELLLRLVSPILEKFFAPLTLRRLQTMVFSQKFTSLEQFLTAIFEERIGFVRSNKNLMRIILQEAFVTLEVRSLLERVFRQRVVPLVQEHLKKFQDAGMISKEISISSAFRLVAVNLAGFVLLTEIFYPPKPEDGWDQETELKRTIEFIARGLAPKIQEVPAPVLKPKKKPTVRKTATKVKKKRRDLKIAVDFDREFL</sequence>
<dbReference type="PANTHER" id="PTHR30055">
    <property type="entry name" value="HTH-TYPE TRANSCRIPTIONAL REGULATOR RUTR"/>
    <property type="match status" value="1"/>
</dbReference>